<dbReference type="Pfam" id="PF00005">
    <property type="entry name" value="ABC_tran"/>
    <property type="match status" value="1"/>
</dbReference>
<dbReference type="InterPro" id="IPR003439">
    <property type="entry name" value="ABC_transporter-like_ATP-bd"/>
</dbReference>
<sequence length="143" mass="15977">MDRTRDTDNTDALQYEGGGSIEIDGIDIATIGLQELRQHLAITSQDPILFAGTVRDNLDPFQELEDADPWEALERSHLRDYIRLLPEGLSFEVSQNGESFSDGQRSLICLAPALLRKTKILIMDEATTAVDVETDELIQMTAR</sequence>
<protein>
    <submittedName>
        <fullName evidence="4">Canalicular multispecific organic anion transporter 1</fullName>
    </submittedName>
</protein>
<accession>A0A9P6U4Z5</accession>
<reference evidence="4" key="1">
    <citation type="journal article" date="2020" name="Fungal Divers.">
        <title>Resolving the Mortierellaceae phylogeny through synthesis of multi-gene phylogenetics and phylogenomics.</title>
        <authorList>
            <person name="Vandepol N."/>
            <person name="Liber J."/>
            <person name="Desiro A."/>
            <person name="Na H."/>
            <person name="Kennedy M."/>
            <person name="Barry K."/>
            <person name="Grigoriev I.V."/>
            <person name="Miller A.N."/>
            <person name="O'Donnell K."/>
            <person name="Stajich J.E."/>
            <person name="Bonito G."/>
        </authorList>
    </citation>
    <scope>NUCLEOTIDE SEQUENCE</scope>
    <source>
        <strain evidence="4">KOD948</strain>
    </source>
</reference>
<evidence type="ECO:0000256" key="2">
    <source>
        <dbReference type="ARBA" id="ARBA00022840"/>
    </source>
</evidence>
<dbReference type="EMBL" id="JAAAJA010000144">
    <property type="protein sequence ID" value="KAG0260783.1"/>
    <property type="molecule type" value="Genomic_DNA"/>
</dbReference>
<comment type="caution">
    <text evidence="4">The sequence shown here is derived from an EMBL/GenBank/DDBJ whole genome shotgun (WGS) entry which is preliminary data.</text>
</comment>
<dbReference type="GO" id="GO:0042626">
    <property type="term" value="F:ATPase-coupled transmembrane transporter activity"/>
    <property type="evidence" value="ECO:0007669"/>
    <property type="project" value="TreeGrafter"/>
</dbReference>
<evidence type="ECO:0000259" key="3">
    <source>
        <dbReference type="Pfam" id="PF00005"/>
    </source>
</evidence>
<dbReference type="AlphaFoldDB" id="A0A9P6U4Z5"/>
<proteinExistence type="predicted"/>
<organism evidence="4 5">
    <name type="scientific">Mortierella polycephala</name>
    <dbReference type="NCBI Taxonomy" id="41804"/>
    <lineage>
        <taxon>Eukaryota</taxon>
        <taxon>Fungi</taxon>
        <taxon>Fungi incertae sedis</taxon>
        <taxon>Mucoromycota</taxon>
        <taxon>Mortierellomycotina</taxon>
        <taxon>Mortierellomycetes</taxon>
        <taxon>Mortierellales</taxon>
        <taxon>Mortierellaceae</taxon>
        <taxon>Mortierella</taxon>
    </lineage>
</organism>
<feature type="domain" description="ABC transporter" evidence="3">
    <location>
        <begin position="18"/>
        <end position="128"/>
    </location>
</feature>
<dbReference type="SUPFAM" id="SSF52540">
    <property type="entry name" value="P-loop containing nucleoside triphosphate hydrolases"/>
    <property type="match status" value="1"/>
</dbReference>
<evidence type="ECO:0000313" key="5">
    <source>
        <dbReference type="Proteomes" id="UP000726737"/>
    </source>
</evidence>
<dbReference type="OrthoDB" id="6500128at2759"/>
<dbReference type="Proteomes" id="UP000726737">
    <property type="component" value="Unassembled WGS sequence"/>
</dbReference>
<dbReference type="GO" id="GO:0016020">
    <property type="term" value="C:membrane"/>
    <property type="evidence" value="ECO:0007669"/>
    <property type="project" value="TreeGrafter"/>
</dbReference>
<keyword evidence="1" id="KW-0547">Nucleotide-binding</keyword>
<dbReference type="PANTHER" id="PTHR24223">
    <property type="entry name" value="ATP-BINDING CASSETTE SUB-FAMILY C"/>
    <property type="match status" value="1"/>
</dbReference>
<evidence type="ECO:0000313" key="4">
    <source>
        <dbReference type="EMBL" id="KAG0260783.1"/>
    </source>
</evidence>
<dbReference type="Gene3D" id="3.40.50.300">
    <property type="entry name" value="P-loop containing nucleotide triphosphate hydrolases"/>
    <property type="match status" value="1"/>
</dbReference>
<dbReference type="GO" id="GO:0005524">
    <property type="term" value="F:ATP binding"/>
    <property type="evidence" value="ECO:0007669"/>
    <property type="project" value="UniProtKB-KW"/>
</dbReference>
<name>A0A9P6U4Z5_9FUNG</name>
<keyword evidence="2" id="KW-0067">ATP-binding</keyword>
<dbReference type="InterPro" id="IPR050173">
    <property type="entry name" value="ABC_transporter_C-like"/>
</dbReference>
<evidence type="ECO:0000256" key="1">
    <source>
        <dbReference type="ARBA" id="ARBA00022741"/>
    </source>
</evidence>
<keyword evidence="5" id="KW-1185">Reference proteome</keyword>
<gene>
    <name evidence="4" type="primary">ABCC2</name>
    <name evidence="4" type="ORF">BG011_001622</name>
</gene>
<dbReference type="InterPro" id="IPR027417">
    <property type="entry name" value="P-loop_NTPase"/>
</dbReference>
<dbReference type="GO" id="GO:0016887">
    <property type="term" value="F:ATP hydrolysis activity"/>
    <property type="evidence" value="ECO:0007669"/>
    <property type="project" value="InterPro"/>
</dbReference>